<dbReference type="OrthoDB" id="5288036at2"/>
<keyword evidence="10 16" id="KW-0460">Magnesium</keyword>
<dbReference type="GO" id="GO:0030955">
    <property type="term" value="F:potassium ion binding"/>
    <property type="evidence" value="ECO:0007669"/>
    <property type="project" value="UniProtKB-UniRule"/>
</dbReference>
<dbReference type="AlphaFoldDB" id="A0A2K9NQU3"/>
<dbReference type="NCBIfam" id="TIGR01064">
    <property type="entry name" value="pyruv_kin"/>
    <property type="match status" value="1"/>
</dbReference>
<dbReference type="PROSITE" id="PS51379">
    <property type="entry name" value="4FE4S_FER_2"/>
    <property type="match status" value="2"/>
</dbReference>
<evidence type="ECO:0000256" key="13">
    <source>
        <dbReference type="ARBA" id="ARBA00023152"/>
    </source>
</evidence>
<evidence type="ECO:0000256" key="2">
    <source>
        <dbReference type="ARBA" id="ARBA00004997"/>
    </source>
</evidence>
<dbReference type="Gene3D" id="3.40.1380.20">
    <property type="entry name" value="Pyruvate kinase, C-terminal domain"/>
    <property type="match status" value="1"/>
</dbReference>
<dbReference type="InterPro" id="IPR015806">
    <property type="entry name" value="Pyrv_Knase_insert_dom_sf"/>
</dbReference>
<dbReference type="InterPro" id="IPR018209">
    <property type="entry name" value="Pyrv_Knase_AS"/>
</dbReference>
<dbReference type="NCBIfam" id="NF004978">
    <property type="entry name" value="PRK06354.1"/>
    <property type="match status" value="1"/>
</dbReference>
<dbReference type="SUPFAM" id="SSF51621">
    <property type="entry name" value="Phosphoenolpyruvate/pyruvate domain"/>
    <property type="match status" value="1"/>
</dbReference>
<dbReference type="InterPro" id="IPR015793">
    <property type="entry name" value="Pyrv_Knase_brl"/>
</dbReference>
<reference evidence="18 19" key="1">
    <citation type="submission" date="2018-01" db="EMBL/GenBank/DDBJ databases">
        <title>Complete genome sequence of Bacteriovorax stolpii DSM12778.</title>
        <authorList>
            <person name="Tang B."/>
            <person name="Chang J."/>
        </authorList>
    </citation>
    <scope>NUCLEOTIDE SEQUENCE [LARGE SCALE GENOMIC DNA]</scope>
    <source>
        <strain evidence="18 19">DSM 12778</strain>
    </source>
</reference>
<dbReference type="GO" id="GO:0005524">
    <property type="term" value="F:ATP binding"/>
    <property type="evidence" value="ECO:0007669"/>
    <property type="project" value="UniProtKB-KW"/>
</dbReference>
<dbReference type="InterPro" id="IPR040442">
    <property type="entry name" value="Pyrv_kinase-like_dom_sf"/>
</dbReference>
<keyword evidence="5 16" id="KW-0808">Transferase</keyword>
<protein>
    <recommendedName>
        <fullName evidence="4 15">Pyruvate kinase</fullName>
        <ecNumber evidence="4 15">2.7.1.40</ecNumber>
    </recommendedName>
</protein>
<keyword evidence="7" id="KW-0547">Nucleotide-binding</keyword>
<dbReference type="UniPathway" id="UPA00109">
    <property type="reaction ID" value="UER00188"/>
</dbReference>
<evidence type="ECO:0000256" key="3">
    <source>
        <dbReference type="ARBA" id="ARBA00008663"/>
    </source>
</evidence>
<feature type="domain" description="4Fe-4S ferredoxin-type" evidence="17">
    <location>
        <begin position="496"/>
        <end position="525"/>
    </location>
</feature>
<evidence type="ECO:0000256" key="7">
    <source>
        <dbReference type="ARBA" id="ARBA00022741"/>
    </source>
</evidence>
<sequence length="561" mass="62012">MPMRRAKIVATIGPASNTKEMISKLIETGVNVCRINMSHGTYEAHSAVIKNIREASRESGYEVAILADLQGPKIRVDKLPEPLKLEEGSEWVIGASKLKDKYPEYAQNYIPTIYENLVADCHDGARILFDDGLLQAVAVNRDRDVYKIKVKIGGTLKSNKGINLPDCEVSAPAFTDKDREDLMFALKEGADYVALSFVRKKEDIMQVKTLLHTLKVNIPIISKIEKPQAIDNLDDILSVTDMIMVARGDMGVEVGNHLVPAIQKKIITECNNKGIPVITATQMLESMTENPTPTRAEASDVANAIWDGTDAVMLSGESASGKYPIETVRMMDQIVREAERTPKERPLLRHQDLSSVTASVMVAASMIAEKIGARRILSVTESGQSCLRITQFRPSIPVLGITNSIKVARRMCLYWGVSPFIVTDQERENNEFMKNVLKEVKDRLKLKNGDKLVVTRGDGQFFSQGSSNSVKVELIKDVPKVKGGSQGLEEASDDKKKILLDTNNCASCQACVQVCPHEIWAVTKDEKRDTYIEAKNINKCTMDLACVDACPTGAIEIIPQY</sequence>
<accession>A0A2K9NQU3</accession>
<dbReference type="Proteomes" id="UP000235584">
    <property type="component" value="Chromosome"/>
</dbReference>
<evidence type="ECO:0000313" key="18">
    <source>
        <dbReference type="EMBL" id="AUN97878.1"/>
    </source>
</evidence>
<organism evidence="18 19">
    <name type="scientific">Bacteriovorax stolpii</name>
    <name type="common">Bdellovibrio stolpii</name>
    <dbReference type="NCBI Taxonomy" id="960"/>
    <lineage>
        <taxon>Bacteria</taxon>
        <taxon>Pseudomonadati</taxon>
        <taxon>Bdellovibrionota</taxon>
        <taxon>Bacteriovoracia</taxon>
        <taxon>Bacteriovoracales</taxon>
        <taxon>Bacteriovoracaceae</taxon>
        <taxon>Bacteriovorax</taxon>
    </lineage>
</organism>
<dbReference type="SUPFAM" id="SSF54862">
    <property type="entry name" value="4Fe-4S ferredoxins"/>
    <property type="match status" value="1"/>
</dbReference>
<keyword evidence="9" id="KW-0067">ATP-binding</keyword>
<evidence type="ECO:0000256" key="15">
    <source>
        <dbReference type="NCBIfam" id="TIGR01064"/>
    </source>
</evidence>
<dbReference type="PRINTS" id="PR01050">
    <property type="entry name" value="PYRUVTKNASE"/>
</dbReference>
<comment type="similarity">
    <text evidence="3 16">Belongs to the pyruvate kinase family.</text>
</comment>
<dbReference type="SUPFAM" id="SSF52935">
    <property type="entry name" value="PK C-terminal domain-like"/>
    <property type="match status" value="1"/>
</dbReference>
<comment type="pathway">
    <text evidence="2 16">Carbohydrate degradation; glycolysis; pyruvate from D-glyceraldehyde 3-phosphate: step 5/5.</text>
</comment>
<dbReference type="Pfam" id="PF13237">
    <property type="entry name" value="Fer4_10"/>
    <property type="match status" value="1"/>
</dbReference>
<dbReference type="GO" id="GO:0000287">
    <property type="term" value="F:magnesium ion binding"/>
    <property type="evidence" value="ECO:0007669"/>
    <property type="project" value="UniProtKB-UniRule"/>
</dbReference>
<dbReference type="KEGG" id="bsto:C0V70_07110"/>
<comment type="cofactor">
    <cofactor evidence="1">
        <name>K(+)</name>
        <dbReference type="ChEBI" id="CHEBI:29103"/>
    </cofactor>
</comment>
<keyword evidence="12" id="KW-0411">Iron-sulfur</keyword>
<dbReference type="InterPro" id="IPR001697">
    <property type="entry name" value="Pyr_Knase"/>
</dbReference>
<dbReference type="NCBIfam" id="NF004491">
    <property type="entry name" value="PRK05826.1"/>
    <property type="match status" value="1"/>
</dbReference>
<dbReference type="Pfam" id="PF02887">
    <property type="entry name" value="PK_C"/>
    <property type="match status" value="1"/>
</dbReference>
<evidence type="ECO:0000256" key="14">
    <source>
        <dbReference type="ARBA" id="ARBA00023317"/>
    </source>
</evidence>
<name>A0A2K9NQU3_BACTC</name>
<evidence type="ECO:0000256" key="1">
    <source>
        <dbReference type="ARBA" id="ARBA00001958"/>
    </source>
</evidence>
<dbReference type="PROSITE" id="PS00198">
    <property type="entry name" value="4FE4S_FER_1"/>
    <property type="match status" value="1"/>
</dbReference>
<dbReference type="Gene3D" id="2.40.33.10">
    <property type="entry name" value="PK beta-barrel domain-like"/>
    <property type="match status" value="1"/>
</dbReference>
<proteinExistence type="inferred from homology"/>
<dbReference type="GO" id="GO:0016301">
    <property type="term" value="F:kinase activity"/>
    <property type="evidence" value="ECO:0007669"/>
    <property type="project" value="UniProtKB-KW"/>
</dbReference>
<dbReference type="PANTHER" id="PTHR11817">
    <property type="entry name" value="PYRUVATE KINASE"/>
    <property type="match status" value="1"/>
</dbReference>
<dbReference type="SUPFAM" id="SSF50800">
    <property type="entry name" value="PK beta-barrel domain-like"/>
    <property type="match status" value="1"/>
</dbReference>
<evidence type="ECO:0000256" key="8">
    <source>
        <dbReference type="ARBA" id="ARBA00022777"/>
    </source>
</evidence>
<dbReference type="GO" id="GO:0051536">
    <property type="term" value="F:iron-sulfur cluster binding"/>
    <property type="evidence" value="ECO:0007669"/>
    <property type="project" value="UniProtKB-KW"/>
</dbReference>
<keyword evidence="14 18" id="KW-0670">Pyruvate</keyword>
<evidence type="ECO:0000256" key="5">
    <source>
        <dbReference type="ARBA" id="ARBA00022679"/>
    </source>
</evidence>
<comment type="catalytic activity">
    <reaction evidence="16">
        <text>pyruvate + ATP = phosphoenolpyruvate + ADP + H(+)</text>
        <dbReference type="Rhea" id="RHEA:18157"/>
        <dbReference type="ChEBI" id="CHEBI:15361"/>
        <dbReference type="ChEBI" id="CHEBI:15378"/>
        <dbReference type="ChEBI" id="CHEBI:30616"/>
        <dbReference type="ChEBI" id="CHEBI:58702"/>
        <dbReference type="ChEBI" id="CHEBI:456216"/>
        <dbReference type="EC" id="2.7.1.40"/>
    </reaction>
</comment>
<evidence type="ECO:0000256" key="9">
    <source>
        <dbReference type="ARBA" id="ARBA00022840"/>
    </source>
</evidence>
<feature type="domain" description="4Fe-4S ferredoxin-type" evidence="17">
    <location>
        <begin position="531"/>
        <end position="560"/>
    </location>
</feature>
<dbReference type="InterPro" id="IPR011037">
    <property type="entry name" value="Pyrv_Knase-like_insert_dom_sf"/>
</dbReference>
<evidence type="ECO:0000256" key="16">
    <source>
        <dbReference type="RuleBase" id="RU000504"/>
    </source>
</evidence>
<dbReference type="Gene3D" id="3.20.20.60">
    <property type="entry name" value="Phosphoenolpyruvate-binding domains"/>
    <property type="match status" value="1"/>
</dbReference>
<keyword evidence="13 16" id="KW-0324">Glycolysis</keyword>
<evidence type="ECO:0000256" key="10">
    <source>
        <dbReference type="ARBA" id="ARBA00022842"/>
    </source>
</evidence>
<dbReference type="InterPro" id="IPR015813">
    <property type="entry name" value="Pyrv/PenolPyrv_kinase-like_dom"/>
</dbReference>
<evidence type="ECO:0000259" key="17">
    <source>
        <dbReference type="PROSITE" id="PS51379"/>
    </source>
</evidence>
<evidence type="ECO:0000256" key="11">
    <source>
        <dbReference type="ARBA" id="ARBA00023004"/>
    </source>
</evidence>
<dbReference type="PROSITE" id="PS00110">
    <property type="entry name" value="PYRUVATE_KINASE"/>
    <property type="match status" value="1"/>
</dbReference>
<keyword evidence="19" id="KW-1185">Reference proteome</keyword>
<dbReference type="GO" id="GO:0004743">
    <property type="term" value="F:pyruvate kinase activity"/>
    <property type="evidence" value="ECO:0007669"/>
    <property type="project" value="UniProtKB-UniRule"/>
</dbReference>
<dbReference type="InterPro" id="IPR015795">
    <property type="entry name" value="Pyrv_Knase_C"/>
</dbReference>
<dbReference type="InterPro" id="IPR017900">
    <property type="entry name" value="4Fe4S_Fe_S_CS"/>
</dbReference>
<evidence type="ECO:0000256" key="12">
    <source>
        <dbReference type="ARBA" id="ARBA00023014"/>
    </source>
</evidence>
<evidence type="ECO:0000256" key="6">
    <source>
        <dbReference type="ARBA" id="ARBA00022723"/>
    </source>
</evidence>
<gene>
    <name evidence="18" type="primary">pyk</name>
    <name evidence="18" type="ORF">C0V70_07110</name>
</gene>
<dbReference type="InterPro" id="IPR036918">
    <property type="entry name" value="Pyrv_Knase_C_sf"/>
</dbReference>
<keyword evidence="6" id="KW-0479">Metal-binding</keyword>
<keyword evidence="8 16" id="KW-0418">Kinase</keyword>
<keyword evidence="11" id="KW-0408">Iron</keyword>
<dbReference type="EC" id="2.7.1.40" evidence="4 15"/>
<evidence type="ECO:0000256" key="4">
    <source>
        <dbReference type="ARBA" id="ARBA00012142"/>
    </source>
</evidence>
<dbReference type="EMBL" id="CP025704">
    <property type="protein sequence ID" value="AUN97878.1"/>
    <property type="molecule type" value="Genomic_DNA"/>
</dbReference>
<dbReference type="InterPro" id="IPR017896">
    <property type="entry name" value="4Fe4S_Fe-S-bd"/>
</dbReference>
<dbReference type="Pfam" id="PF00224">
    <property type="entry name" value="PK"/>
    <property type="match status" value="1"/>
</dbReference>
<dbReference type="Gene3D" id="3.30.70.20">
    <property type="match status" value="1"/>
</dbReference>
<evidence type="ECO:0000313" key="19">
    <source>
        <dbReference type="Proteomes" id="UP000235584"/>
    </source>
</evidence>